<sequence>MSRPVPQVSAPGLSDGEMLKELRWLEEFIGAADSLDWSKWEKYWDDNAFLQFCNCSKIEGKEAIAHHWQEKLGVLEQMEHTEIVRRSFDRSLGIIYQTEKLRYKIKGDPHARVIDVSGLAVIHKKIGSDVITGFETYIDQEPIVTIVRELRAMAMKRSQ</sequence>
<dbReference type="EMBL" id="SSOP01000206">
    <property type="protein sequence ID" value="KAB5590021.1"/>
    <property type="molecule type" value="Genomic_DNA"/>
</dbReference>
<evidence type="ECO:0000313" key="2">
    <source>
        <dbReference type="Proteomes" id="UP000383932"/>
    </source>
</evidence>
<dbReference type="Proteomes" id="UP000383932">
    <property type="component" value="Unassembled WGS sequence"/>
</dbReference>
<reference evidence="1 2" key="1">
    <citation type="journal article" date="2019" name="Fungal Biol. Biotechnol.">
        <title>Draft genome sequence of fastidious pathogen Ceratobasidium theobromae, which causes vascular-streak dieback in Theobroma cacao.</title>
        <authorList>
            <person name="Ali S.S."/>
            <person name="Asman A."/>
            <person name="Shao J."/>
            <person name="Firmansyah A.P."/>
            <person name="Susilo A.W."/>
            <person name="Rosmana A."/>
            <person name="McMahon P."/>
            <person name="Junaid M."/>
            <person name="Guest D."/>
            <person name="Kheng T.Y."/>
            <person name="Meinhardt L.W."/>
            <person name="Bailey B.A."/>
        </authorList>
    </citation>
    <scope>NUCLEOTIDE SEQUENCE [LARGE SCALE GENOMIC DNA]</scope>
    <source>
        <strain evidence="1 2">CT2</strain>
    </source>
</reference>
<evidence type="ECO:0000313" key="1">
    <source>
        <dbReference type="EMBL" id="KAB5590021.1"/>
    </source>
</evidence>
<dbReference type="InterPro" id="IPR032710">
    <property type="entry name" value="NTF2-like_dom_sf"/>
</dbReference>
<dbReference type="OrthoDB" id="9983368at2759"/>
<dbReference type="SUPFAM" id="SSF54427">
    <property type="entry name" value="NTF2-like"/>
    <property type="match status" value="1"/>
</dbReference>
<comment type="caution">
    <text evidence="1">The sequence shown here is derived from an EMBL/GenBank/DDBJ whole genome shotgun (WGS) entry which is preliminary data.</text>
</comment>
<dbReference type="Gene3D" id="3.10.450.50">
    <property type="match status" value="1"/>
</dbReference>
<accession>A0A5N5QEX3</accession>
<organism evidence="1 2">
    <name type="scientific">Ceratobasidium theobromae</name>
    <dbReference type="NCBI Taxonomy" id="1582974"/>
    <lineage>
        <taxon>Eukaryota</taxon>
        <taxon>Fungi</taxon>
        <taxon>Dikarya</taxon>
        <taxon>Basidiomycota</taxon>
        <taxon>Agaricomycotina</taxon>
        <taxon>Agaricomycetes</taxon>
        <taxon>Cantharellales</taxon>
        <taxon>Ceratobasidiaceae</taxon>
        <taxon>Ceratobasidium</taxon>
    </lineage>
</organism>
<gene>
    <name evidence="1" type="ORF">CTheo_6546</name>
</gene>
<dbReference type="AlphaFoldDB" id="A0A5N5QEX3"/>
<name>A0A5N5QEX3_9AGAM</name>
<proteinExistence type="predicted"/>
<evidence type="ECO:0008006" key="3">
    <source>
        <dbReference type="Google" id="ProtNLM"/>
    </source>
</evidence>
<protein>
    <recommendedName>
        <fullName evidence="3">SnoaL-like domain-containing protein</fullName>
    </recommendedName>
</protein>
<keyword evidence="2" id="KW-1185">Reference proteome</keyword>